<evidence type="ECO:0000313" key="2">
    <source>
        <dbReference type="EMBL" id="CAI8046527.1"/>
    </source>
</evidence>
<protein>
    <submittedName>
        <fullName evidence="2">Uncharacterized protein</fullName>
    </submittedName>
</protein>
<feature type="compositionally biased region" description="Polar residues" evidence="1">
    <location>
        <begin position="42"/>
        <end position="51"/>
    </location>
</feature>
<dbReference type="Proteomes" id="UP001174909">
    <property type="component" value="Unassembled WGS sequence"/>
</dbReference>
<dbReference type="AlphaFoldDB" id="A0AA35XD68"/>
<feature type="region of interest" description="Disordered" evidence="1">
    <location>
        <begin position="151"/>
        <end position="230"/>
    </location>
</feature>
<gene>
    <name evidence="2" type="ORF">GBAR_LOCUS25743</name>
</gene>
<dbReference type="PANTHER" id="PTHR34754:SF1">
    <property type="entry name" value="COILED-COIL DOMAIN-CONTAINING PROTEIN 60"/>
    <property type="match status" value="1"/>
</dbReference>
<evidence type="ECO:0000256" key="1">
    <source>
        <dbReference type="SAM" id="MobiDB-lite"/>
    </source>
</evidence>
<dbReference type="EMBL" id="CASHTH010003569">
    <property type="protein sequence ID" value="CAI8046527.1"/>
    <property type="molecule type" value="Genomic_DNA"/>
</dbReference>
<feature type="compositionally biased region" description="Polar residues" evidence="1">
    <location>
        <begin position="151"/>
        <end position="166"/>
    </location>
</feature>
<dbReference type="Pfam" id="PF15769">
    <property type="entry name" value="DUF4698"/>
    <property type="match status" value="1"/>
</dbReference>
<organism evidence="2 3">
    <name type="scientific">Geodia barretti</name>
    <name type="common">Barrett's horny sponge</name>
    <dbReference type="NCBI Taxonomy" id="519541"/>
    <lineage>
        <taxon>Eukaryota</taxon>
        <taxon>Metazoa</taxon>
        <taxon>Porifera</taxon>
        <taxon>Demospongiae</taxon>
        <taxon>Heteroscleromorpha</taxon>
        <taxon>Tetractinellida</taxon>
        <taxon>Astrophorina</taxon>
        <taxon>Geodiidae</taxon>
        <taxon>Geodia</taxon>
    </lineage>
</organism>
<dbReference type="PANTHER" id="PTHR34754">
    <property type="entry name" value="COILED-COIL DOMAIN-CONTAINING PROTEIN 60"/>
    <property type="match status" value="1"/>
</dbReference>
<reference evidence="2" key="1">
    <citation type="submission" date="2023-03" db="EMBL/GenBank/DDBJ databases">
        <authorList>
            <person name="Steffen K."/>
            <person name="Cardenas P."/>
        </authorList>
    </citation>
    <scope>NUCLEOTIDE SEQUENCE</scope>
</reference>
<feature type="non-terminal residue" evidence="2">
    <location>
        <position position="1"/>
    </location>
</feature>
<dbReference type="InterPro" id="IPR031526">
    <property type="entry name" value="DUF4698"/>
</dbReference>
<accession>A0AA35XD68</accession>
<name>A0AA35XD68_GEOBA</name>
<feature type="compositionally biased region" description="Basic and acidic residues" evidence="1">
    <location>
        <begin position="29"/>
        <end position="41"/>
    </location>
</feature>
<feature type="region of interest" description="Disordered" evidence="1">
    <location>
        <begin position="1"/>
        <end position="58"/>
    </location>
</feature>
<keyword evidence="3" id="KW-1185">Reference proteome</keyword>
<evidence type="ECO:0000313" key="3">
    <source>
        <dbReference type="Proteomes" id="UP001174909"/>
    </source>
</evidence>
<comment type="caution">
    <text evidence="2">The sequence shown here is derived from an EMBL/GenBank/DDBJ whole genome shotgun (WGS) entry which is preliminary data.</text>
</comment>
<sequence length="429" mass="47996">MTFDLATSSRGNRSRSERRGSQQVAFETGSHDNLAHSDGSHGNHQTLTNRPLTPGGCVTEGGVEEVESKGGEGCGSEVCEMEVEGEGEEGEGERDGEPGAQQSELVYQWYRQLCVLLWVMDGLKLDSLSLLSPFAKCWQLDRGGVQRIHSQAVSRGHTPSRNQQRYNLWKDNSFPQTTDGSPPKSGTAEFNPLSAPRNGHMTSESLTPSAYRRLKREAASREEQRMRQQKRLTAAQMEALVKSVDEELNFSKKAAKARVQSLQEAVCGPSHSSPSSLLPLPHRQLGVERVRERFTETEVTKTMTVHHQLLAMQRDRSKALEQRLGHLDAHSSLRRDLSVMRQGVKIESTSMARNKLLMNFNWFQDLLERIPDEARGDRYCSRLLSLLAGHAHHSAQVGPNEWSKRKLIGILSTLRPWELRCPETAAAVK</sequence>
<feature type="compositionally biased region" description="Basic and acidic residues" evidence="1">
    <location>
        <begin position="216"/>
        <end position="226"/>
    </location>
</feature>
<proteinExistence type="predicted"/>